<sequence>MYSTFPFRGPVQIVHETSQYAKFDLDTGSIVVVKSERQQEKTKEGKNDLANNELWQIIPIGNGFCIRNVGSGCSAFASNDDEVVREKGAVTVWSIEQAPSGSWKIMSLVGDLAWTMIDFKIVLRPRSRTRKQLFEFQTRSIN</sequence>
<organism evidence="1 2">
    <name type="scientific">Agaricus bisporus var. burnettii</name>
    <dbReference type="NCBI Taxonomy" id="192524"/>
    <lineage>
        <taxon>Eukaryota</taxon>
        <taxon>Fungi</taxon>
        <taxon>Dikarya</taxon>
        <taxon>Basidiomycota</taxon>
        <taxon>Agaricomycotina</taxon>
        <taxon>Agaricomycetes</taxon>
        <taxon>Agaricomycetidae</taxon>
        <taxon>Agaricales</taxon>
        <taxon>Agaricineae</taxon>
        <taxon>Agaricaceae</taxon>
        <taxon>Agaricus</taxon>
    </lineage>
</organism>
<dbReference type="Proteomes" id="UP000629468">
    <property type="component" value="Unassembled WGS sequence"/>
</dbReference>
<name>A0A8H7KGF1_AGABI</name>
<protein>
    <submittedName>
        <fullName evidence="1">Uncharacterized protein</fullName>
    </submittedName>
</protein>
<comment type="caution">
    <text evidence="1">The sequence shown here is derived from an EMBL/GenBank/DDBJ whole genome shotgun (WGS) entry which is preliminary data.</text>
</comment>
<accession>A0A8H7KGF1</accession>
<evidence type="ECO:0000313" key="1">
    <source>
        <dbReference type="EMBL" id="KAF7773129.1"/>
    </source>
</evidence>
<dbReference type="Gene3D" id="2.80.10.50">
    <property type="match status" value="1"/>
</dbReference>
<proteinExistence type="predicted"/>
<reference evidence="1 2" key="1">
    <citation type="journal article" name="Sci. Rep.">
        <title>Telomere-to-telomere assembled and centromere annotated genomes of the two main subspecies of the button mushroom Agaricus bisporus reveal especially polymorphic chromosome ends.</title>
        <authorList>
            <person name="Sonnenberg A.S.M."/>
            <person name="Sedaghat-Telgerd N."/>
            <person name="Lavrijssen B."/>
            <person name="Ohm R.A."/>
            <person name="Hendrickx P.M."/>
            <person name="Scholtmeijer K."/>
            <person name="Baars J.J.P."/>
            <person name="van Peer A."/>
        </authorList>
    </citation>
    <scope>NUCLEOTIDE SEQUENCE [LARGE SCALE GENOMIC DNA]</scope>
    <source>
        <strain evidence="1 2">H119_p4</strain>
    </source>
</reference>
<dbReference type="AlphaFoldDB" id="A0A8H7KGF1"/>
<gene>
    <name evidence="1" type="ORF">Agabi119p4_5296</name>
</gene>
<dbReference type="EMBL" id="JABXXO010000007">
    <property type="protein sequence ID" value="KAF7773129.1"/>
    <property type="molecule type" value="Genomic_DNA"/>
</dbReference>
<evidence type="ECO:0000313" key="2">
    <source>
        <dbReference type="Proteomes" id="UP000629468"/>
    </source>
</evidence>